<evidence type="ECO:0000313" key="1">
    <source>
        <dbReference type="EMBL" id="QHU08531.1"/>
    </source>
</evidence>
<protein>
    <submittedName>
        <fullName evidence="1">Uncharacterized protein</fullName>
    </submittedName>
</protein>
<dbReference type="EMBL" id="MN740698">
    <property type="protein sequence ID" value="QHU08531.1"/>
    <property type="molecule type" value="Genomic_DNA"/>
</dbReference>
<dbReference type="AlphaFoldDB" id="A0A6C0JUD7"/>
<organism evidence="1">
    <name type="scientific">viral metagenome</name>
    <dbReference type="NCBI Taxonomy" id="1070528"/>
    <lineage>
        <taxon>unclassified sequences</taxon>
        <taxon>metagenomes</taxon>
        <taxon>organismal metagenomes</taxon>
    </lineage>
</organism>
<accession>A0A6C0JUD7</accession>
<sequence>MKCDLVPTEDEVCSLTAQTLCTAPLSLQIVQFELYSESSSRWLKRRDSSTLLCQLYKSLDRALSLGCWFAQGRDFIFRDPYELRILQIELLPREWS</sequence>
<reference evidence="1" key="1">
    <citation type="journal article" date="2020" name="Nature">
        <title>Giant virus diversity and host interactions through global metagenomics.</title>
        <authorList>
            <person name="Schulz F."/>
            <person name="Roux S."/>
            <person name="Paez-Espino D."/>
            <person name="Jungbluth S."/>
            <person name="Walsh D.A."/>
            <person name="Denef V.J."/>
            <person name="McMahon K.D."/>
            <person name="Konstantinidis K.T."/>
            <person name="Eloe-Fadrosh E.A."/>
            <person name="Kyrpides N.C."/>
            <person name="Woyke T."/>
        </authorList>
    </citation>
    <scope>NUCLEOTIDE SEQUENCE</scope>
    <source>
        <strain evidence="1">GVMAG-S-1063924-116</strain>
    </source>
</reference>
<proteinExistence type="predicted"/>
<name>A0A6C0JUD7_9ZZZZ</name>